<protein>
    <recommendedName>
        <fullName evidence="3">Molybdopterin synthase sulfur carrier subunit</fullName>
    </recommendedName>
</protein>
<dbReference type="OrthoDB" id="9801945at2"/>
<comment type="similarity">
    <text evidence="2">Belongs to the MoaD family.</text>
</comment>
<dbReference type="UniPathway" id="UPA00344"/>
<dbReference type="Gene3D" id="3.10.20.30">
    <property type="match status" value="1"/>
</dbReference>
<accession>A0A429Y6D7</accession>
<dbReference type="InterPro" id="IPR016155">
    <property type="entry name" value="Mopterin_synth/thiamin_S_b"/>
</dbReference>
<evidence type="ECO:0000256" key="2">
    <source>
        <dbReference type="ARBA" id="ARBA00024200"/>
    </source>
</evidence>
<dbReference type="NCBIfam" id="TIGR01682">
    <property type="entry name" value="moaD"/>
    <property type="match status" value="1"/>
</dbReference>
<dbReference type="EMBL" id="QYTV02000001">
    <property type="protein sequence ID" value="RST77017.1"/>
    <property type="molecule type" value="Genomic_DNA"/>
</dbReference>
<dbReference type="Proteomes" id="UP000287156">
    <property type="component" value="Unassembled WGS sequence"/>
</dbReference>
<dbReference type="PANTHER" id="PTHR33359">
    <property type="entry name" value="MOLYBDOPTERIN SYNTHASE SULFUR CARRIER SUBUNIT"/>
    <property type="match status" value="1"/>
</dbReference>
<sequence>MNKIMLFAQLKEDMGKSSMEVVAAGKTVGELRAFLEKETSLGSLDGIMIAVNEEFAKDEWIIEEKDEIALIPPVSGG</sequence>
<gene>
    <name evidence="4" type="primary">moaD</name>
    <name evidence="4" type="ORF">D4T97_000505</name>
</gene>
<dbReference type="PANTHER" id="PTHR33359:SF1">
    <property type="entry name" value="MOLYBDOPTERIN SYNTHASE SULFUR CARRIER SUBUNIT"/>
    <property type="match status" value="1"/>
</dbReference>
<evidence type="ECO:0000313" key="4">
    <source>
        <dbReference type="EMBL" id="RST77017.1"/>
    </source>
</evidence>
<evidence type="ECO:0000256" key="3">
    <source>
        <dbReference type="ARBA" id="ARBA00024247"/>
    </source>
</evidence>
<proteinExistence type="inferred from homology"/>
<organism evidence="4 5">
    <name type="scientific">Siminovitchia acidinfaciens</name>
    <dbReference type="NCBI Taxonomy" id="2321395"/>
    <lineage>
        <taxon>Bacteria</taxon>
        <taxon>Bacillati</taxon>
        <taxon>Bacillota</taxon>
        <taxon>Bacilli</taxon>
        <taxon>Bacillales</taxon>
        <taxon>Bacillaceae</taxon>
        <taxon>Siminovitchia</taxon>
    </lineage>
</organism>
<keyword evidence="1" id="KW-0547">Nucleotide-binding</keyword>
<dbReference type="InterPro" id="IPR003749">
    <property type="entry name" value="ThiS/MoaD-like"/>
</dbReference>
<keyword evidence="5" id="KW-1185">Reference proteome</keyword>
<name>A0A429Y6D7_9BACI</name>
<dbReference type="AlphaFoldDB" id="A0A429Y6D7"/>
<dbReference type="GO" id="GO:1990133">
    <property type="term" value="C:molybdopterin adenylyltransferase complex"/>
    <property type="evidence" value="ECO:0007669"/>
    <property type="project" value="TreeGrafter"/>
</dbReference>
<dbReference type="CDD" id="cd00754">
    <property type="entry name" value="Ubl_MoaD"/>
    <property type="match status" value="1"/>
</dbReference>
<evidence type="ECO:0000313" key="5">
    <source>
        <dbReference type="Proteomes" id="UP000287156"/>
    </source>
</evidence>
<dbReference type="SUPFAM" id="SSF54285">
    <property type="entry name" value="MoaD/ThiS"/>
    <property type="match status" value="1"/>
</dbReference>
<dbReference type="GO" id="GO:0006777">
    <property type="term" value="P:Mo-molybdopterin cofactor biosynthetic process"/>
    <property type="evidence" value="ECO:0007669"/>
    <property type="project" value="InterPro"/>
</dbReference>
<comment type="caution">
    <text evidence="4">The sequence shown here is derived from an EMBL/GenBank/DDBJ whole genome shotgun (WGS) entry which is preliminary data.</text>
</comment>
<dbReference type="InterPro" id="IPR044672">
    <property type="entry name" value="MOCS2A"/>
</dbReference>
<dbReference type="InterPro" id="IPR012675">
    <property type="entry name" value="Beta-grasp_dom_sf"/>
</dbReference>
<dbReference type="GO" id="GO:0000166">
    <property type="term" value="F:nucleotide binding"/>
    <property type="evidence" value="ECO:0007669"/>
    <property type="project" value="UniProtKB-KW"/>
</dbReference>
<evidence type="ECO:0000256" key="1">
    <source>
        <dbReference type="ARBA" id="ARBA00022741"/>
    </source>
</evidence>
<dbReference type="Pfam" id="PF02597">
    <property type="entry name" value="ThiS"/>
    <property type="match status" value="1"/>
</dbReference>
<reference evidence="4" key="1">
    <citation type="submission" date="2018-12" db="EMBL/GenBank/DDBJ databases">
        <authorList>
            <person name="Sun L."/>
            <person name="Chen Z."/>
        </authorList>
    </citation>
    <scope>NUCLEOTIDE SEQUENCE [LARGE SCALE GENOMIC DNA]</scope>
    <source>
        <strain evidence="4">3-2-2</strain>
    </source>
</reference>